<dbReference type="Proteomes" id="UP000006251">
    <property type="component" value="Unassembled WGS sequence"/>
</dbReference>
<gene>
    <name evidence="1" type="ORF">GPAL_1355</name>
</gene>
<reference evidence="2" key="1">
    <citation type="journal article" date="2014" name="Environ. Microbiol.">
        <title>Comparative genomics of the marine bacterial genus Glaciecola reveals the high degree of genomic diversity and genomic characteristic for cold adaptation.</title>
        <authorList>
            <person name="Qin Q.L."/>
            <person name="Xie B.B."/>
            <person name="Yu Y."/>
            <person name="Shu Y.L."/>
            <person name="Rong J.C."/>
            <person name="Zhang Y.J."/>
            <person name="Zhao D.L."/>
            <person name="Chen X.L."/>
            <person name="Zhang X.Y."/>
            <person name="Chen B."/>
            <person name="Zhou B.C."/>
            <person name="Zhang Y.Z."/>
        </authorList>
    </citation>
    <scope>NUCLEOTIDE SEQUENCE [LARGE SCALE GENOMIC DNA]</scope>
    <source>
        <strain evidence="2">ACAM 615</strain>
    </source>
</reference>
<evidence type="ECO:0000313" key="1">
    <source>
        <dbReference type="EMBL" id="GAC28228.1"/>
    </source>
</evidence>
<keyword evidence="2" id="KW-1185">Reference proteome</keyword>
<dbReference type="AlphaFoldDB" id="K6ZH35"/>
<accession>K6ZH35</accession>
<comment type="caution">
    <text evidence="1">The sequence shown here is derived from an EMBL/GenBank/DDBJ whole genome shotgun (WGS) entry which is preliminary data.</text>
</comment>
<dbReference type="Gene3D" id="3.40.30.10">
    <property type="entry name" value="Glutaredoxin"/>
    <property type="match status" value="1"/>
</dbReference>
<organism evidence="1 2">
    <name type="scientific">Brumicola pallidula DSM 14239 = ACAM 615</name>
    <dbReference type="NCBI Taxonomy" id="1121922"/>
    <lineage>
        <taxon>Bacteria</taxon>
        <taxon>Pseudomonadati</taxon>
        <taxon>Pseudomonadota</taxon>
        <taxon>Gammaproteobacteria</taxon>
        <taxon>Alteromonadales</taxon>
        <taxon>Alteromonadaceae</taxon>
        <taxon>Brumicola</taxon>
    </lineage>
</organism>
<dbReference type="EMBL" id="BAEQ01000023">
    <property type="protein sequence ID" value="GAC28228.1"/>
    <property type="molecule type" value="Genomic_DNA"/>
</dbReference>
<evidence type="ECO:0000313" key="2">
    <source>
        <dbReference type="Proteomes" id="UP000006251"/>
    </source>
</evidence>
<name>K6ZH35_9ALTE</name>
<sequence>MGFLVNGVWQDQWYDTKKSNGKFVRQDSAFKNTISNRQGLNLRLNQVAIICL</sequence>
<evidence type="ECO:0008006" key="3">
    <source>
        <dbReference type="Google" id="ProtNLM"/>
    </source>
</evidence>
<proteinExistence type="predicted"/>
<protein>
    <recommendedName>
        <fullName evidence="3">Glutathione S-transferase</fullName>
    </recommendedName>
</protein>
<dbReference type="STRING" id="1121922.GCA_000428905_00667"/>